<comment type="caution">
    <text evidence="1">The sequence shown here is derived from an EMBL/GenBank/DDBJ whole genome shotgun (WGS) entry which is preliminary data.</text>
</comment>
<evidence type="ECO:0000313" key="1">
    <source>
        <dbReference type="EMBL" id="KAK8896759.1"/>
    </source>
</evidence>
<accession>A0ABR2L059</accession>
<reference evidence="1 2" key="1">
    <citation type="submission" date="2024-04" db="EMBL/GenBank/DDBJ databases">
        <title>Tritrichomonas musculus Genome.</title>
        <authorList>
            <person name="Alves-Ferreira E."/>
            <person name="Grigg M."/>
            <person name="Lorenzi H."/>
            <person name="Galac M."/>
        </authorList>
    </citation>
    <scope>NUCLEOTIDE SEQUENCE [LARGE SCALE GENOMIC DNA]</scope>
    <source>
        <strain evidence="1 2">EAF2021</strain>
    </source>
</reference>
<proteinExistence type="predicted"/>
<keyword evidence="2" id="KW-1185">Reference proteome</keyword>
<name>A0ABR2L059_9EUKA</name>
<dbReference type="Gene3D" id="1.10.1070.20">
    <property type="match status" value="1"/>
</dbReference>
<organism evidence="1 2">
    <name type="scientific">Tritrichomonas musculus</name>
    <dbReference type="NCBI Taxonomy" id="1915356"/>
    <lineage>
        <taxon>Eukaryota</taxon>
        <taxon>Metamonada</taxon>
        <taxon>Parabasalia</taxon>
        <taxon>Tritrichomonadida</taxon>
        <taxon>Tritrichomonadidae</taxon>
        <taxon>Tritrichomonas</taxon>
    </lineage>
</organism>
<dbReference type="Proteomes" id="UP001470230">
    <property type="component" value="Unassembled WGS sequence"/>
</dbReference>
<protein>
    <recommendedName>
        <fullName evidence="3">HipA-like C-terminal domain-containing protein</fullName>
    </recommendedName>
</protein>
<dbReference type="EMBL" id="JAPFFF010000002">
    <property type="protein sequence ID" value="KAK8896759.1"/>
    <property type="molecule type" value="Genomic_DNA"/>
</dbReference>
<gene>
    <name evidence="1" type="ORF">M9Y10_014676</name>
</gene>
<sequence length="121" mass="13990">MDKLNIPHVKYEICYLEIDKKQIPFSACECFITPETEMITAFQFTNYNIGKPDNITIYQYYLNSCNKVGIKDAQLHIDQMIIIEFLMANEDIHGNNYGLIRNAETLEFVDIAPIFDNGNSL</sequence>
<evidence type="ECO:0000313" key="2">
    <source>
        <dbReference type="Proteomes" id="UP001470230"/>
    </source>
</evidence>
<evidence type="ECO:0008006" key="3">
    <source>
        <dbReference type="Google" id="ProtNLM"/>
    </source>
</evidence>